<evidence type="ECO:0000313" key="1">
    <source>
        <dbReference type="EMBL" id="AKK06342.1"/>
    </source>
</evidence>
<dbReference type="AlphaFoldDB" id="A0A0G3H5E1"/>
<name>A0A0G3H5E1_9CORY</name>
<organism evidence="1 2">
    <name type="scientific">Corynebacterium mustelae</name>
    <dbReference type="NCBI Taxonomy" id="571915"/>
    <lineage>
        <taxon>Bacteria</taxon>
        <taxon>Bacillati</taxon>
        <taxon>Actinomycetota</taxon>
        <taxon>Actinomycetes</taxon>
        <taxon>Mycobacteriales</taxon>
        <taxon>Corynebacteriaceae</taxon>
        <taxon>Corynebacterium</taxon>
    </lineage>
</organism>
<gene>
    <name evidence="1" type="ORF">CMUST_10130</name>
</gene>
<protein>
    <submittedName>
        <fullName evidence="1">Uncharacterized protein</fullName>
    </submittedName>
</protein>
<reference evidence="2" key="2">
    <citation type="submission" date="2015-05" db="EMBL/GenBank/DDBJ databases">
        <title>Complete genome sequence of Corynebacterium mustelae DSM 45274, isolated from various tissues of a male ferret with lethal sepsis.</title>
        <authorList>
            <person name="Ruckert C."/>
            <person name="Albersmeier A."/>
            <person name="Winkler A."/>
            <person name="Tauch A."/>
        </authorList>
    </citation>
    <scope>NUCLEOTIDE SEQUENCE [LARGE SCALE GENOMIC DNA]</scope>
    <source>
        <strain evidence="2">DSM 45274</strain>
    </source>
</reference>
<sequence length="315" mass="34848">MRAYLPQLEQVLSTGDGVLIEAFALPLIPIVSDEELIPLAVAALYAKTAKARRKVLAKLKHRVLPAELAKRVAELEAELHSTKKHTAPKKPVPVLDIPVLDDELFALKWPTPAKPANDIPASSGYTFRLEQDFSFTVINPHHEEKTHTPAPYWAKHVAHNHELGGISYPTPILIAVMLGWCINPRTAKDARWEFRNLITTSGATAADTRIAIRGLMTSPQFNPSAFAPIVKEHSPLLPVLYPLITEPLNHNIQPWVNKLLDVLIHHADVLLAATRRGHINPTEWGGLAQLAATTKSTTARTKARRLGEFYADGRN</sequence>
<keyword evidence="2" id="KW-1185">Reference proteome</keyword>
<evidence type="ECO:0000313" key="2">
    <source>
        <dbReference type="Proteomes" id="UP000035199"/>
    </source>
</evidence>
<accession>A0A0G3H5E1</accession>
<reference evidence="1 2" key="1">
    <citation type="journal article" date="2015" name="Genome Announc.">
        <title>Complete Genome Sequence of the Type Strain Corynebacterium mustelae DSM 45274, Isolated from Various Tissues of a Male Ferret with Lethal Sepsis.</title>
        <authorList>
            <person name="Ruckert C."/>
            <person name="Eimer J."/>
            <person name="Winkler A."/>
            <person name="Tauch A."/>
        </authorList>
    </citation>
    <scope>NUCLEOTIDE SEQUENCE [LARGE SCALE GENOMIC DNA]</scope>
    <source>
        <strain evidence="1 2">DSM 45274</strain>
    </source>
</reference>
<dbReference type="PATRIC" id="fig|571915.4.peg.2150"/>
<dbReference type="STRING" id="571915.CMUST_10130"/>
<dbReference type="EMBL" id="CP011542">
    <property type="protein sequence ID" value="AKK06342.1"/>
    <property type="molecule type" value="Genomic_DNA"/>
</dbReference>
<dbReference type="Proteomes" id="UP000035199">
    <property type="component" value="Chromosome"/>
</dbReference>
<proteinExistence type="predicted"/>
<dbReference type="KEGG" id="cmv:CMUST_10130"/>